<evidence type="ECO:0000256" key="3">
    <source>
        <dbReference type="ARBA" id="ARBA00022679"/>
    </source>
</evidence>
<dbReference type="EMBL" id="BARU01017138">
    <property type="protein sequence ID" value="GAH56786.1"/>
    <property type="molecule type" value="Genomic_DNA"/>
</dbReference>
<evidence type="ECO:0000259" key="9">
    <source>
        <dbReference type="Pfam" id="PF03175"/>
    </source>
</evidence>
<dbReference type="Gene3D" id="3.90.1600.10">
    <property type="entry name" value="Palm domain of DNA polymerase"/>
    <property type="match status" value="1"/>
</dbReference>
<evidence type="ECO:0000256" key="6">
    <source>
        <dbReference type="ARBA" id="ARBA00022932"/>
    </source>
</evidence>
<dbReference type="SUPFAM" id="SSF56672">
    <property type="entry name" value="DNA/RNA polymerases"/>
    <property type="match status" value="1"/>
</dbReference>
<keyword evidence="6" id="KW-0239">DNA-directed DNA polymerase</keyword>
<sequence length="300" mass="34524">TFQCYPTGTFTETLTTRELQFVLDRGRLHKVYRFASYDQDTIFTEAIQEIRAKELEAKSKGNGVLTVLYKKMRQGLYGKWAQRGRKTKRLEQCPPWAQDGTVIYDQALDEEKTYQKFGNEWWLISIGQVSFNSFPAIGAHITADARLALYNWIELAGWENVYVVDTDGLMVNQTGFDRLKHLLHPSDMGTLKLEKVADNASVTAPKQWSCGDAVRWKGRPKDAKEVTPGKFVFWSTPSLLEQERIEEDGGWLQIEITRRFNVQFHIGKVKLDGRVAPWNIETLGGTEYVTNWYDGKIRND</sequence>
<keyword evidence="5" id="KW-0235">DNA replication</keyword>
<gene>
    <name evidence="10" type="ORF">S03H2_28445</name>
</gene>
<accession>X1GFU9</accession>
<feature type="domain" description="DNA-directed DNA polymerase family B mitochondria/virus" evidence="9">
    <location>
        <begin position="4"/>
        <end position="88"/>
    </location>
</feature>
<protein>
    <recommendedName>
        <fullName evidence="2">DNA-directed DNA polymerase</fullName>
        <ecNumber evidence="2">2.7.7.7</ecNumber>
    </recommendedName>
</protein>
<dbReference type="GO" id="GO:0003677">
    <property type="term" value="F:DNA binding"/>
    <property type="evidence" value="ECO:0007669"/>
    <property type="project" value="UniProtKB-KW"/>
</dbReference>
<comment type="similarity">
    <text evidence="1">Belongs to the DNA polymerase type-B family.</text>
</comment>
<dbReference type="InterPro" id="IPR043502">
    <property type="entry name" value="DNA/RNA_pol_sf"/>
</dbReference>
<feature type="non-terminal residue" evidence="10">
    <location>
        <position position="300"/>
    </location>
</feature>
<dbReference type="GO" id="GO:0006260">
    <property type="term" value="P:DNA replication"/>
    <property type="evidence" value="ECO:0007669"/>
    <property type="project" value="UniProtKB-KW"/>
</dbReference>
<dbReference type="InterPro" id="IPR004868">
    <property type="entry name" value="DNA-dir_DNA_pol_B_mt/vir"/>
</dbReference>
<reference evidence="10" key="1">
    <citation type="journal article" date="2014" name="Front. Microbiol.">
        <title>High frequency of phylogenetically diverse reductive dehalogenase-homologous genes in deep subseafloor sedimentary metagenomes.</title>
        <authorList>
            <person name="Kawai M."/>
            <person name="Futagami T."/>
            <person name="Toyoda A."/>
            <person name="Takaki Y."/>
            <person name="Nishi S."/>
            <person name="Hori S."/>
            <person name="Arai W."/>
            <person name="Tsubouchi T."/>
            <person name="Morono Y."/>
            <person name="Uchiyama I."/>
            <person name="Ito T."/>
            <person name="Fujiyama A."/>
            <person name="Inagaki F."/>
            <person name="Takami H."/>
        </authorList>
    </citation>
    <scope>NUCLEOTIDE SEQUENCE</scope>
    <source>
        <strain evidence="10">Expedition CK06-06</strain>
    </source>
</reference>
<evidence type="ECO:0000313" key="10">
    <source>
        <dbReference type="EMBL" id="GAH56786.1"/>
    </source>
</evidence>
<dbReference type="InterPro" id="IPR023211">
    <property type="entry name" value="DNA_pol_palm_dom_sf"/>
</dbReference>
<dbReference type="GO" id="GO:0000166">
    <property type="term" value="F:nucleotide binding"/>
    <property type="evidence" value="ECO:0007669"/>
    <property type="project" value="InterPro"/>
</dbReference>
<feature type="non-terminal residue" evidence="10">
    <location>
        <position position="1"/>
    </location>
</feature>
<evidence type="ECO:0000256" key="8">
    <source>
        <dbReference type="ARBA" id="ARBA00049244"/>
    </source>
</evidence>
<keyword evidence="3" id="KW-0808">Transferase</keyword>
<organism evidence="10">
    <name type="scientific">marine sediment metagenome</name>
    <dbReference type="NCBI Taxonomy" id="412755"/>
    <lineage>
        <taxon>unclassified sequences</taxon>
        <taxon>metagenomes</taxon>
        <taxon>ecological metagenomes</taxon>
    </lineage>
</organism>
<evidence type="ECO:0000256" key="7">
    <source>
        <dbReference type="ARBA" id="ARBA00023125"/>
    </source>
</evidence>
<name>X1GFU9_9ZZZZ</name>
<dbReference type="Pfam" id="PF03175">
    <property type="entry name" value="DNA_pol_B_2"/>
    <property type="match status" value="1"/>
</dbReference>
<evidence type="ECO:0000256" key="4">
    <source>
        <dbReference type="ARBA" id="ARBA00022695"/>
    </source>
</evidence>
<dbReference type="GO" id="GO:0003887">
    <property type="term" value="F:DNA-directed DNA polymerase activity"/>
    <property type="evidence" value="ECO:0007669"/>
    <property type="project" value="UniProtKB-KW"/>
</dbReference>
<keyword evidence="7" id="KW-0238">DNA-binding</keyword>
<dbReference type="AlphaFoldDB" id="X1GFU9"/>
<comment type="catalytic activity">
    <reaction evidence="8">
        <text>DNA(n) + a 2'-deoxyribonucleoside 5'-triphosphate = DNA(n+1) + diphosphate</text>
        <dbReference type="Rhea" id="RHEA:22508"/>
        <dbReference type="Rhea" id="RHEA-COMP:17339"/>
        <dbReference type="Rhea" id="RHEA-COMP:17340"/>
        <dbReference type="ChEBI" id="CHEBI:33019"/>
        <dbReference type="ChEBI" id="CHEBI:61560"/>
        <dbReference type="ChEBI" id="CHEBI:173112"/>
        <dbReference type="EC" id="2.7.7.7"/>
    </reaction>
</comment>
<evidence type="ECO:0000256" key="1">
    <source>
        <dbReference type="ARBA" id="ARBA00005755"/>
    </source>
</evidence>
<keyword evidence="4" id="KW-0548">Nucleotidyltransferase</keyword>
<evidence type="ECO:0000256" key="2">
    <source>
        <dbReference type="ARBA" id="ARBA00012417"/>
    </source>
</evidence>
<evidence type="ECO:0000256" key="5">
    <source>
        <dbReference type="ARBA" id="ARBA00022705"/>
    </source>
</evidence>
<proteinExistence type="inferred from homology"/>
<dbReference type="EC" id="2.7.7.7" evidence="2"/>
<comment type="caution">
    <text evidence="10">The sequence shown here is derived from an EMBL/GenBank/DDBJ whole genome shotgun (WGS) entry which is preliminary data.</text>
</comment>